<evidence type="ECO:0000256" key="4">
    <source>
        <dbReference type="ARBA" id="ARBA00022989"/>
    </source>
</evidence>
<evidence type="ECO:0000256" key="6">
    <source>
        <dbReference type="SAM" id="Phobius"/>
    </source>
</evidence>
<dbReference type="Proteomes" id="UP001523566">
    <property type="component" value="Unassembled WGS sequence"/>
</dbReference>
<keyword evidence="3 6" id="KW-0812">Transmembrane</keyword>
<feature type="transmembrane region" description="Helical" evidence="6">
    <location>
        <begin position="56"/>
        <end position="81"/>
    </location>
</feature>
<proteinExistence type="predicted"/>
<sequence>MQNNFNNFRGEPAGFFVRLGAYLIDLIIVNASLLIIRLMLLVFMSLLSDTPLSGNILFHFSLLDIILYLCKVLYFILLTYFTGTTLGKRAMNLRVIHKNSYQKISLMEVVFRETIGRFLSSIILYAGYLMIGIDKEKEALHDKLSDTKVVYNLVKEVNYETSGF</sequence>
<dbReference type="PANTHER" id="PTHR36115:SF9">
    <property type="entry name" value="LMO1584 PROTEIN"/>
    <property type="match status" value="1"/>
</dbReference>
<name>A0ABT1E6N3_9FIRM</name>
<keyword evidence="2" id="KW-1003">Cell membrane</keyword>
<accession>A0ABT1E6N3</accession>
<dbReference type="InterPro" id="IPR010432">
    <property type="entry name" value="RDD"/>
</dbReference>
<comment type="subcellular location">
    <subcellularLocation>
        <location evidence="1">Cell membrane</location>
        <topology evidence="1">Multi-pass membrane protein</topology>
    </subcellularLocation>
</comment>
<keyword evidence="9" id="KW-1185">Reference proteome</keyword>
<evidence type="ECO:0000313" key="9">
    <source>
        <dbReference type="Proteomes" id="UP001523566"/>
    </source>
</evidence>
<comment type="caution">
    <text evidence="8">The sequence shown here is derived from an EMBL/GenBank/DDBJ whole genome shotgun (WGS) entry which is preliminary data.</text>
</comment>
<feature type="transmembrane region" description="Helical" evidence="6">
    <location>
        <begin position="115"/>
        <end position="133"/>
    </location>
</feature>
<dbReference type="PANTHER" id="PTHR36115">
    <property type="entry name" value="PROLINE-RICH ANTIGEN HOMOLOG-RELATED"/>
    <property type="match status" value="1"/>
</dbReference>
<feature type="transmembrane region" description="Helical" evidence="6">
    <location>
        <begin position="20"/>
        <end position="44"/>
    </location>
</feature>
<reference evidence="8 9" key="1">
    <citation type="journal article" date="2022" name="Genome Biol. Evol.">
        <title>Host diet, physiology and behaviors set the stage for Lachnospiraceae cladogenesis.</title>
        <authorList>
            <person name="Vera-Ponce De Leon A."/>
            <person name="Schneider M."/>
            <person name="Jahnes B.C."/>
            <person name="Sadowski V."/>
            <person name="Camuy-Velez L.A."/>
            <person name="Duan J."/>
            <person name="Sabree Z.L."/>
        </authorList>
    </citation>
    <scope>NUCLEOTIDE SEQUENCE [LARGE SCALE GENOMIC DNA]</scope>
    <source>
        <strain evidence="8 9">PAL113</strain>
    </source>
</reference>
<dbReference type="RefSeq" id="WP_262065256.1">
    <property type="nucleotide sequence ID" value="NZ_JAMXOD010000003.1"/>
</dbReference>
<evidence type="ECO:0000256" key="2">
    <source>
        <dbReference type="ARBA" id="ARBA00022475"/>
    </source>
</evidence>
<dbReference type="InterPro" id="IPR051791">
    <property type="entry name" value="Pra-immunoreactive"/>
</dbReference>
<gene>
    <name evidence="8" type="ORF">NK125_03475</name>
</gene>
<evidence type="ECO:0000256" key="5">
    <source>
        <dbReference type="ARBA" id="ARBA00023136"/>
    </source>
</evidence>
<evidence type="ECO:0000256" key="1">
    <source>
        <dbReference type="ARBA" id="ARBA00004651"/>
    </source>
</evidence>
<keyword evidence="5 6" id="KW-0472">Membrane</keyword>
<evidence type="ECO:0000256" key="3">
    <source>
        <dbReference type="ARBA" id="ARBA00022692"/>
    </source>
</evidence>
<dbReference type="Pfam" id="PF06271">
    <property type="entry name" value="RDD"/>
    <property type="match status" value="1"/>
</dbReference>
<feature type="domain" description="RDD" evidence="7">
    <location>
        <begin position="13"/>
        <end position="145"/>
    </location>
</feature>
<evidence type="ECO:0000259" key="7">
    <source>
        <dbReference type="Pfam" id="PF06271"/>
    </source>
</evidence>
<evidence type="ECO:0000313" key="8">
    <source>
        <dbReference type="EMBL" id="MCP1101474.1"/>
    </source>
</evidence>
<dbReference type="EMBL" id="JAMZFW010000003">
    <property type="protein sequence ID" value="MCP1101474.1"/>
    <property type="molecule type" value="Genomic_DNA"/>
</dbReference>
<organism evidence="8 9">
    <name type="scientific">Aequitasia blattaphilus</name>
    <dbReference type="NCBI Taxonomy" id="2949332"/>
    <lineage>
        <taxon>Bacteria</taxon>
        <taxon>Bacillati</taxon>
        <taxon>Bacillota</taxon>
        <taxon>Clostridia</taxon>
        <taxon>Lachnospirales</taxon>
        <taxon>Lachnospiraceae</taxon>
        <taxon>Aequitasia</taxon>
    </lineage>
</organism>
<protein>
    <submittedName>
        <fullName evidence="8">RDD family protein</fullName>
    </submittedName>
</protein>
<keyword evidence="4 6" id="KW-1133">Transmembrane helix</keyword>